<dbReference type="AlphaFoldDB" id="A0A852LEC5"/>
<protein>
    <submittedName>
        <fullName evidence="2">POK8 protein</fullName>
    </submittedName>
</protein>
<dbReference type="Gene3D" id="3.30.70.270">
    <property type="match status" value="1"/>
</dbReference>
<dbReference type="Pfam" id="PF06817">
    <property type="entry name" value="RVT_thumb"/>
    <property type="match status" value="1"/>
</dbReference>
<feature type="non-terminal residue" evidence="2">
    <location>
        <position position="1"/>
    </location>
</feature>
<evidence type="ECO:0000313" key="2">
    <source>
        <dbReference type="EMBL" id="NXX87362.1"/>
    </source>
</evidence>
<dbReference type="EMBL" id="WBNH01018424">
    <property type="protein sequence ID" value="NXX87362.1"/>
    <property type="molecule type" value="Genomic_DNA"/>
</dbReference>
<organism evidence="2 3">
    <name type="scientific">Urocolius indicus</name>
    <name type="common">Red-faced mousebird</name>
    <name type="synonym">Colius indicus</name>
    <dbReference type="NCBI Taxonomy" id="458196"/>
    <lineage>
        <taxon>Eukaryota</taxon>
        <taxon>Metazoa</taxon>
        <taxon>Chordata</taxon>
        <taxon>Craniata</taxon>
        <taxon>Vertebrata</taxon>
        <taxon>Euteleostomi</taxon>
        <taxon>Archelosauria</taxon>
        <taxon>Archosauria</taxon>
        <taxon>Dinosauria</taxon>
        <taxon>Saurischia</taxon>
        <taxon>Theropoda</taxon>
        <taxon>Coelurosauria</taxon>
        <taxon>Aves</taxon>
        <taxon>Neognathae</taxon>
        <taxon>Neoaves</taxon>
        <taxon>Telluraves</taxon>
        <taxon>Coraciimorphae</taxon>
        <taxon>Coliiformes</taxon>
        <taxon>Coliidae</taxon>
        <taxon>Urocolius</taxon>
    </lineage>
</organism>
<sequence>TVWPHRLCLDIEVTTLNDLQNLLGMINWVQPYLGIATQQLKYLFDLLKEDPDLTSP</sequence>
<dbReference type="GO" id="GO:0003964">
    <property type="term" value="F:RNA-directed DNA polymerase activity"/>
    <property type="evidence" value="ECO:0007669"/>
    <property type="project" value="InterPro"/>
</dbReference>
<comment type="caution">
    <text evidence="2">The sequence shown here is derived from an EMBL/GenBank/DDBJ whole genome shotgun (WGS) entry which is preliminary data.</text>
</comment>
<dbReference type="InterPro" id="IPR010661">
    <property type="entry name" value="RVT_thumb"/>
</dbReference>
<proteinExistence type="predicted"/>
<evidence type="ECO:0000259" key="1">
    <source>
        <dbReference type="Pfam" id="PF06817"/>
    </source>
</evidence>
<evidence type="ECO:0000313" key="3">
    <source>
        <dbReference type="Proteomes" id="UP000654395"/>
    </source>
</evidence>
<name>A0A852LEC5_UROIN</name>
<reference evidence="2" key="1">
    <citation type="submission" date="2020-02" db="EMBL/GenBank/DDBJ databases">
        <title>Bird 10,000 Genomes (B10K) Project - Family phase.</title>
        <authorList>
            <person name="Zhang G."/>
        </authorList>
    </citation>
    <scope>NUCLEOTIDE SEQUENCE</scope>
    <source>
        <strain evidence="2">B10K-DU-030-59</strain>
    </source>
</reference>
<dbReference type="OrthoDB" id="422540at2759"/>
<keyword evidence="3" id="KW-1185">Reference proteome</keyword>
<dbReference type="SUPFAM" id="SSF56672">
    <property type="entry name" value="DNA/RNA polymerases"/>
    <property type="match status" value="1"/>
</dbReference>
<gene>
    <name evidence="2" type="primary">Ervk8_1</name>
    <name evidence="2" type="ORF">UROIND_R15224</name>
</gene>
<feature type="domain" description="Reverse transcriptase thumb" evidence="1">
    <location>
        <begin position="13"/>
        <end position="56"/>
    </location>
</feature>
<dbReference type="InterPro" id="IPR043128">
    <property type="entry name" value="Rev_trsase/Diguanyl_cyclase"/>
</dbReference>
<dbReference type="InterPro" id="IPR043502">
    <property type="entry name" value="DNA/RNA_pol_sf"/>
</dbReference>
<feature type="non-terminal residue" evidence="2">
    <location>
        <position position="56"/>
    </location>
</feature>
<dbReference type="Proteomes" id="UP000654395">
    <property type="component" value="Unassembled WGS sequence"/>
</dbReference>
<accession>A0A852LEC5</accession>